<gene>
    <name evidence="2" type="ORF">VKT23_008166</name>
</gene>
<evidence type="ECO:0000313" key="3">
    <source>
        <dbReference type="Proteomes" id="UP001498398"/>
    </source>
</evidence>
<feature type="compositionally biased region" description="Basic and acidic residues" evidence="1">
    <location>
        <begin position="79"/>
        <end position="88"/>
    </location>
</feature>
<reference evidence="2 3" key="1">
    <citation type="submission" date="2024-01" db="EMBL/GenBank/DDBJ databases">
        <title>A draft genome for the cacao thread blight pathogen Marasmiellus scandens.</title>
        <authorList>
            <person name="Baruah I.K."/>
            <person name="Leung J."/>
            <person name="Bukari Y."/>
            <person name="Amoako-Attah I."/>
            <person name="Meinhardt L.W."/>
            <person name="Bailey B.A."/>
            <person name="Cohen S.P."/>
        </authorList>
    </citation>
    <scope>NUCLEOTIDE SEQUENCE [LARGE SCALE GENOMIC DNA]</scope>
    <source>
        <strain evidence="2 3">GH-19</strain>
    </source>
</reference>
<accession>A0ABR1JKQ3</accession>
<feature type="compositionally biased region" description="Acidic residues" evidence="1">
    <location>
        <begin position="89"/>
        <end position="98"/>
    </location>
</feature>
<evidence type="ECO:0000256" key="1">
    <source>
        <dbReference type="SAM" id="MobiDB-lite"/>
    </source>
</evidence>
<protein>
    <submittedName>
        <fullName evidence="2">Uncharacterized protein</fullName>
    </submittedName>
</protein>
<organism evidence="2 3">
    <name type="scientific">Marasmiellus scandens</name>
    <dbReference type="NCBI Taxonomy" id="2682957"/>
    <lineage>
        <taxon>Eukaryota</taxon>
        <taxon>Fungi</taxon>
        <taxon>Dikarya</taxon>
        <taxon>Basidiomycota</taxon>
        <taxon>Agaricomycotina</taxon>
        <taxon>Agaricomycetes</taxon>
        <taxon>Agaricomycetidae</taxon>
        <taxon>Agaricales</taxon>
        <taxon>Marasmiineae</taxon>
        <taxon>Omphalotaceae</taxon>
        <taxon>Marasmiellus</taxon>
    </lineage>
</organism>
<dbReference type="Proteomes" id="UP001498398">
    <property type="component" value="Unassembled WGS sequence"/>
</dbReference>
<keyword evidence="3" id="KW-1185">Reference proteome</keyword>
<name>A0ABR1JKQ3_9AGAR</name>
<feature type="region of interest" description="Disordered" evidence="1">
    <location>
        <begin position="1"/>
        <end position="109"/>
    </location>
</feature>
<sequence>MESTRELPPSLSVNTTIIRDPITPQREPTPADPYEMPLFEDSPYLGPTENPTDPDVEMPIVVLPSQKENLPDSPIQNIKPREEEKDQMAEEEPEDEEIINPPEMDPPSENNPFLQYWEIDFKSPTPSLPAPCSLLRFTGIDDMSLDDFRAFLYRTLLWMKPVKEVTIARIVRMIIGEEVQFWTKIYDQEQAGWVVQAYRRMTTERGERLRISLVSLQEWRNMIEIQGDMQWSLPTPLHPHLDPATNSGGPPPRKKQALEDRLQDEVSPQSSLIDRLGGTPSSSSLNCQRRKKARGGVQKKWFFTQHGPLHTVDPIGWEAWDGYQWFQNFGNSTS</sequence>
<evidence type="ECO:0000313" key="2">
    <source>
        <dbReference type="EMBL" id="KAK7461737.1"/>
    </source>
</evidence>
<dbReference type="EMBL" id="JBANRG010000012">
    <property type="protein sequence ID" value="KAK7461737.1"/>
    <property type="molecule type" value="Genomic_DNA"/>
</dbReference>
<comment type="caution">
    <text evidence="2">The sequence shown here is derived from an EMBL/GenBank/DDBJ whole genome shotgun (WGS) entry which is preliminary data.</text>
</comment>
<proteinExistence type="predicted"/>
<feature type="region of interest" description="Disordered" evidence="1">
    <location>
        <begin position="236"/>
        <end position="290"/>
    </location>
</feature>